<protein>
    <submittedName>
        <fullName evidence="1">Uncharacterized protein</fullName>
    </submittedName>
</protein>
<evidence type="ECO:0000313" key="1">
    <source>
        <dbReference type="EMBL" id="KAJ1888999.1"/>
    </source>
</evidence>
<reference evidence="1" key="1">
    <citation type="submission" date="2022-07" db="EMBL/GenBank/DDBJ databases">
        <title>Phylogenomic reconstructions and comparative analyses of Kickxellomycotina fungi.</title>
        <authorList>
            <person name="Reynolds N.K."/>
            <person name="Stajich J.E."/>
            <person name="Barry K."/>
            <person name="Grigoriev I.V."/>
            <person name="Crous P."/>
            <person name="Smith M.E."/>
        </authorList>
    </citation>
    <scope>NUCLEOTIDE SEQUENCE</scope>
    <source>
        <strain evidence="1">Benny 63K</strain>
    </source>
</reference>
<keyword evidence="2" id="KW-1185">Reference proteome</keyword>
<gene>
    <name evidence="1" type="ORF">LPJ66_008277</name>
</gene>
<accession>A0ACC1IAB4</accession>
<proteinExistence type="predicted"/>
<dbReference type="EMBL" id="JANBPG010001631">
    <property type="protein sequence ID" value="KAJ1888999.1"/>
    <property type="molecule type" value="Genomic_DNA"/>
</dbReference>
<organism evidence="1 2">
    <name type="scientific">Kickxella alabastrina</name>
    <dbReference type="NCBI Taxonomy" id="61397"/>
    <lineage>
        <taxon>Eukaryota</taxon>
        <taxon>Fungi</taxon>
        <taxon>Fungi incertae sedis</taxon>
        <taxon>Zoopagomycota</taxon>
        <taxon>Kickxellomycotina</taxon>
        <taxon>Kickxellomycetes</taxon>
        <taxon>Kickxellales</taxon>
        <taxon>Kickxellaceae</taxon>
        <taxon>Kickxella</taxon>
    </lineage>
</organism>
<evidence type="ECO:0000313" key="2">
    <source>
        <dbReference type="Proteomes" id="UP001150581"/>
    </source>
</evidence>
<comment type="caution">
    <text evidence="1">The sequence shown here is derived from an EMBL/GenBank/DDBJ whole genome shotgun (WGS) entry which is preliminary data.</text>
</comment>
<name>A0ACC1IAB4_9FUNG</name>
<dbReference type="Proteomes" id="UP001150581">
    <property type="component" value="Unassembled WGS sequence"/>
</dbReference>
<sequence>MSLLEPVVVAQDEAHVHILVNNETANTVDQPIISSAPTQPTPIETEPISADTVPSAPTAPITHQELVTASNATIDTDQSHQQQSPRSSLGPHIANRKSLIMKSAPRVPSALRWVVDVTDSDLKGDTDADNANSYSTWRPVYPPGTPPLPSLPTKHSSPLLRRDYSEPTLMNLVDRSTSSTKCLPYPHTLDSYIPRQRPHSLNTLSSMSCRLSIITSDVDYTEYSRKKKAQVIVRPSKVRGWARMLSGKLKVTFLSPFLR</sequence>